<dbReference type="AlphaFoldDB" id="A0A6J3M195"/>
<evidence type="ECO:0000256" key="3">
    <source>
        <dbReference type="ARBA" id="ARBA00022989"/>
    </source>
</evidence>
<evidence type="ECO:0000313" key="7">
    <source>
        <dbReference type="RefSeq" id="XP_033458689.1"/>
    </source>
</evidence>
<dbReference type="SUPFAM" id="SSF161084">
    <property type="entry name" value="MAPEG domain-like"/>
    <property type="match status" value="1"/>
</dbReference>
<keyword evidence="2 5" id="KW-0812">Transmembrane</keyword>
<protein>
    <recommendedName>
        <fullName evidence="8">Membrane-associated proteins in eicosanoid and glutathione metabolism</fullName>
    </recommendedName>
</protein>
<keyword evidence="3 5" id="KW-1133">Transmembrane helix</keyword>
<dbReference type="InterPro" id="IPR001129">
    <property type="entry name" value="Membr-assoc_MAPEG"/>
</dbReference>
<evidence type="ECO:0000256" key="2">
    <source>
        <dbReference type="ARBA" id="ARBA00022692"/>
    </source>
</evidence>
<dbReference type="Gene3D" id="1.20.120.550">
    <property type="entry name" value="Membrane associated eicosanoid/glutathione metabolism-like domain"/>
    <property type="match status" value="1"/>
</dbReference>
<evidence type="ECO:0000256" key="5">
    <source>
        <dbReference type="SAM" id="Phobius"/>
    </source>
</evidence>
<evidence type="ECO:0000256" key="1">
    <source>
        <dbReference type="ARBA" id="ARBA00004370"/>
    </source>
</evidence>
<reference evidence="7" key="2">
    <citation type="submission" date="2020-04" db="EMBL/GenBank/DDBJ databases">
        <authorList>
            <consortium name="NCBI Genome Project"/>
        </authorList>
    </citation>
    <scope>NUCLEOTIDE SEQUENCE</scope>
    <source>
        <strain evidence="7">CBS 342.82</strain>
    </source>
</reference>
<proteinExistence type="predicted"/>
<dbReference type="GO" id="GO:0016020">
    <property type="term" value="C:membrane"/>
    <property type="evidence" value="ECO:0007669"/>
    <property type="project" value="UniProtKB-SubCell"/>
</dbReference>
<organism evidence="7">
    <name type="scientific">Dissoconium aciculare CBS 342.82</name>
    <dbReference type="NCBI Taxonomy" id="1314786"/>
    <lineage>
        <taxon>Eukaryota</taxon>
        <taxon>Fungi</taxon>
        <taxon>Dikarya</taxon>
        <taxon>Ascomycota</taxon>
        <taxon>Pezizomycotina</taxon>
        <taxon>Dothideomycetes</taxon>
        <taxon>Dothideomycetidae</taxon>
        <taxon>Mycosphaerellales</taxon>
        <taxon>Dissoconiaceae</taxon>
        <taxon>Dissoconium</taxon>
    </lineage>
</organism>
<dbReference type="RefSeq" id="XP_033458689.1">
    <property type="nucleotide sequence ID" value="XM_033601556.1"/>
</dbReference>
<gene>
    <name evidence="7" type="ORF">K489DRAFT_321593</name>
</gene>
<evidence type="ECO:0000313" key="6">
    <source>
        <dbReference type="Proteomes" id="UP000504637"/>
    </source>
</evidence>
<evidence type="ECO:0000256" key="4">
    <source>
        <dbReference type="ARBA" id="ARBA00023136"/>
    </source>
</evidence>
<reference evidence="7" key="3">
    <citation type="submission" date="2025-08" db="UniProtKB">
        <authorList>
            <consortium name="RefSeq"/>
        </authorList>
    </citation>
    <scope>IDENTIFICATION</scope>
    <source>
        <strain evidence="7">CBS 342.82</strain>
    </source>
</reference>
<dbReference type="Pfam" id="PF01124">
    <property type="entry name" value="MAPEG"/>
    <property type="match status" value="1"/>
</dbReference>
<keyword evidence="6" id="KW-1185">Reference proteome</keyword>
<feature type="transmembrane region" description="Helical" evidence="5">
    <location>
        <begin position="156"/>
        <end position="178"/>
    </location>
</feature>
<dbReference type="GeneID" id="54359356"/>
<accession>A0A6J3M195</accession>
<comment type="subcellular location">
    <subcellularLocation>
        <location evidence="1">Membrane</location>
    </subcellularLocation>
</comment>
<sequence length="179" mass="19188">MASYLKNASFLQNTTYNLPVLSIIGYSVLCIVPHFVAVSIAYGDDPSKLDNTNPHGAEGELALKKKLGPKKFAAYERAESCQRNHFENFPLFVAAIFAGLLAEERLKTPLLGGLSASAAAAQIGVTAFSVGWLALRVLYTANYITTTSKAFAAVRSLLYFAGNGWAFTILVKSAYALAA</sequence>
<feature type="transmembrane region" description="Helical" evidence="5">
    <location>
        <begin position="20"/>
        <end position="42"/>
    </location>
</feature>
<name>A0A6J3M195_9PEZI</name>
<feature type="transmembrane region" description="Helical" evidence="5">
    <location>
        <begin position="114"/>
        <end position="135"/>
    </location>
</feature>
<dbReference type="PANTHER" id="PTHR35371">
    <property type="entry name" value="INNER MEMBRANE PROTEIN"/>
    <property type="match status" value="1"/>
</dbReference>
<dbReference type="InterPro" id="IPR023352">
    <property type="entry name" value="MAPEG-like_dom_sf"/>
</dbReference>
<keyword evidence="4 5" id="KW-0472">Membrane</keyword>
<reference evidence="7" key="1">
    <citation type="submission" date="2020-01" db="EMBL/GenBank/DDBJ databases">
        <authorList>
            <consortium name="DOE Joint Genome Institute"/>
            <person name="Haridas S."/>
            <person name="Albert R."/>
            <person name="Binder M."/>
            <person name="Bloem J."/>
            <person name="Labutti K."/>
            <person name="Salamov A."/>
            <person name="Andreopoulos B."/>
            <person name="Baker S.E."/>
            <person name="Barry K."/>
            <person name="Bills G."/>
            <person name="Bluhm B.H."/>
            <person name="Cannon C."/>
            <person name="Castanera R."/>
            <person name="Culley D.E."/>
            <person name="Daum C."/>
            <person name="Ezra D."/>
            <person name="Gonzalez J.B."/>
            <person name="Henrissat B."/>
            <person name="Kuo A."/>
            <person name="Liang C."/>
            <person name="Lipzen A."/>
            <person name="Lutzoni F."/>
            <person name="Magnuson J."/>
            <person name="Mondo S."/>
            <person name="Nolan M."/>
            <person name="Ohm R."/>
            <person name="Pangilinan J."/>
            <person name="Park H.-J."/>
            <person name="Ramirez L."/>
            <person name="Alfaro M."/>
            <person name="Sun H."/>
            <person name="Tritt A."/>
            <person name="Yoshinaga Y."/>
            <person name="Zwiers L.-H."/>
            <person name="Turgeon B.G."/>
            <person name="Goodwin S.B."/>
            <person name="Spatafora J.W."/>
            <person name="Crous P.W."/>
            <person name="Grigoriev I.V."/>
        </authorList>
    </citation>
    <scope>NUCLEOTIDE SEQUENCE</scope>
    <source>
        <strain evidence="7">CBS 342.82</strain>
    </source>
</reference>
<evidence type="ECO:0008006" key="8">
    <source>
        <dbReference type="Google" id="ProtNLM"/>
    </source>
</evidence>
<dbReference type="PANTHER" id="PTHR35371:SF1">
    <property type="entry name" value="BLR7753 PROTEIN"/>
    <property type="match status" value="1"/>
</dbReference>
<dbReference type="Proteomes" id="UP000504637">
    <property type="component" value="Unplaced"/>
</dbReference>
<dbReference type="OrthoDB" id="2122304at2759"/>